<dbReference type="SMART" id="SM00409">
    <property type="entry name" value="IG"/>
    <property type="match status" value="1"/>
</dbReference>
<dbReference type="GeneTree" id="ENSGT01110000267173"/>
<dbReference type="InterPro" id="IPR013783">
    <property type="entry name" value="Ig-like_fold"/>
</dbReference>
<accession>A0A3P8WDC9</accession>
<keyword evidence="1" id="KW-0393">Immunoglobulin domain</keyword>
<evidence type="ECO:0000313" key="4">
    <source>
        <dbReference type="Proteomes" id="UP000265120"/>
    </source>
</evidence>
<dbReference type="Pfam" id="PF07679">
    <property type="entry name" value="I-set"/>
    <property type="match status" value="1"/>
</dbReference>
<dbReference type="SUPFAM" id="SSF48726">
    <property type="entry name" value="Immunoglobulin"/>
    <property type="match status" value="2"/>
</dbReference>
<dbReference type="PROSITE" id="PS50835">
    <property type="entry name" value="IG_LIKE"/>
    <property type="match status" value="1"/>
</dbReference>
<dbReference type="InterPro" id="IPR003599">
    <property type="entry name" value="Ig_sub"/>
</dbReference>
<keyword evidence="4" id="KW-1185">Reference proteome</keyword>
<dbReference type="InterPro" id="IPR003598">
    <property type="entry name" value="Ig_sub2"/>
</dbReference>
<evidence type="ECO:0000256" key="1">
    <source>
        <dbReference type="ARBA" id="ARBA00023319"/>
    </source>
</evidence>
<dbReference type="InterPro" id="IPR036179">
    <property type="entry name" value="Ig-like_dom_sf"/>
</dbReference>
<organism evidence="3 4">
    <name type="scientific">Cynoglossus semilaevis</name>
    <name type="common">Tongue sole</name>
    <dbReference type="NCBI Taxonomy" id="244447"/>
    <lineage>
        <taxon>Eukaryota</taxon>
        <taxon>Metazoa</taxon>
        <taxon>Chordata</taxon>
        <taxon>Craniata</taxon>
        <taxon>Vertebrata</taxon>
        <taxon>Euteleostomi</taxon>
        <taxon>Actinopterygii</taxon>
        <taxon>Neopterygii</taxon>
        <taxon>Teleostei</taxon>
        <taxon>Neoteleostei</taxon>
        <taxon>Acanthomorphata</taxon>
        <taxon>Carangaria</taxon>
        <taxon>Pleuronectiformes</taxon>
        <taxon>Pleuronectoidei</taxon>
        <taxon>Cynoglossidae</taxon>
        <taxon>Cynoglossinae</taxon>
        <taxon>Cynoglossus</taxon>
    </lineage>
</organism>
<dbReference type="InterPro" id="IPR013098">
    <property type="entry name" value="Ig_I-set"/>
</dbReference>
<evidence type="ECO:0000259" key="2">
    <source>
        <dbReference type="PROSITE" id="PS50835"/>
    </source>
</evidence>
<name>A0A3P8WDC9_CYNSE</name>
<dbReference type="SMART" id="SM00408">
    <property type="entry name" value="IGc2"/>
    <property type="match status" value="1"/>
</dbReference>
<dbReference type="Gene3D" id="2.60.40.10">
    <property type="entry name" value="Immunoglobulins"/>
    <property type="match status" value="2"/>
</dbReference>
<dbReference type="Proteomes" id="UP000265120">
    <property type="component" value="Chromosome 16"/>
</dbReference>
<dbReference type="OMA" id="RISCETG"/>
<dbReference type="Ensembl" id="ENSCSET00000025032.1">
    <property type="protein sequence ID" value="ENSCSEP00000024699.1"/>
    <property type="gene ID" value="ENSCSEG00000015779.1"/>
</dbReference>
<sequence length="173" mass="18990">MTDGKEISSEGHYSIKTSGLTTTLTIPESKREDTGEYMLTSNWVTTPEVLVKEVLAEPHITMKLDGTLIVRAGDSVSIEATVKGKPQPEVKWTKDDSTEELKKGPRLQVETGPDFSKLLLTNSKRSDSGKYIISASNSSGSCSTMLILLNIIKFDVLLELDQFSLSQLLLVLL</sequence>
<reference evidence="3" key="2">
    <citation type="submission" date="2025-08" db="UniProtKB">
        <authorList>
            <consortium name="Ensembl"/>
        </authorList>
    </citation>
    <scope>IDENTIFICATION</scope>
</reference>
<proteinExistence type="predicted"/>
<dbReference type="STRING" id="244447.ENSCSEP00000024699"/>
<protein>
    <recommendedName>
        <fullName evidence="2">Ig-like domain-containing protein</fullName>
    </recommendedName>
</protein>
<dbReference type="PANTHER" id="PTHR14340:SF9">
    <property type="entry name" value="FIBRONECTIN TYPE-III DOMAIN-CONTAINING PROTEIN"/>
    <property type="match status" value="1"/>
</dbReference>
<feature type="domain" description="Ig-like" evidence="2">
    <location>
        <begin position="58"/>
        <end position="139"/>
    </location>
</feature>
<dbReference type="FunFam" id="2.60.40.10:FF:000002">
    <property type="entry name" value="Titin a"/>
    <property type="match status" value="1"/>
</dbReference>
<dbReference type="InterPro" id="IPR007110">
    <property type="entry name" value="Ig-like_dom"/>
</dbReference>
<reference evidence="3 4" key="1">
    <citation type="journal article" date="2014" name="Nat. Genet.">
        <title>Whole-genome sequence of a flatfish provides insights into ZW sex chromosome evolution and adaptation to a benthic lifestyle.</title>
        <authorList>
            <person name="Chen S."/>
            <person name="Zhang G."/>
            <person name="Shao C."/>
            <person name="Huang Q."/>
            <person name="Liu G."/>
            <person name="Zhang P."/>
            <person name="Song W."/>
            <person name="An N."/>
            <person name="Chalopin D."/>
            <person name="Volff J.N."/>
            <person name="Hong Y."/>
            <person name="Li Q."/>
            <person name="Sha Z."/>
            <person name="Zhou H."/>
            <person name="Xie M."/>
            <person name="Yu Q."/>
            <person name="Liu Y."/>
            <person name="Xiang H."/>
            <person name="Wang N."/>
            <person name="Wu K."/>
            <person name="Yang C."/>
            <person name="Zhou Q."/>
            <person name="Liao X."/>
            <person name="Yang L."/>
            <person name="Hu Q."/>
            <person name="Zhang J."/>
            <person name="Meng L."/>
            <person name="Jin L."/>
            <person name="Tian Y."/>
            <person name="Lian J."/>
            <person name="Yang J."/>
            <person name="Miao G."/>
            <person name="Liu S."/>
            <person name="Liang Z."/>
            <person name="Yan F."/>
            <person name="Li Y."/>
            <person name="Sun B."/>
            <person name="Zhang H."/>
            <person name="Zhang J."/>
            <person name="Zhu Y."/>
            <person name="Du M."/>
            <person name="Zhao Y."/>
            <person name="Schartl M."/>
            <person name="Tang Q."/>
            <person name="Wang J."/>
        </authorList>
    </citation>
    <scope>NUCLEOTIDE SEQUENCE</scope>
</reference>
<dbReference type="PANTHER" id="PTHR14340">
    <property type="entry name" value="MICROFIBRIL-ASSOCIATED GLYCOPROTEIN 3"/>
    <property type="match status" value="1"/>
</dbReference>
<dbReference type="InParanoid" id="A0A3P8WDC9"/>
<evidence type="ECO:0000313" key="3">
    <source>
        <dbReference type="Ensembl" id="ENSCSEP00000024699.1"/>
    </source>
</evidence>
<reference evidence="3" key="3">
    <citation type="submission" date="2025-09" db="UniProtKB">
        <authorList>
            <consortium name="Ensembl"/>
        </authorList>
    </citation>
    <scope>IDENTIFICATION</scope>
</reference>
<dbReference type="AlphaFoldDB" id="A0A3P8WDC9"/>